<comment type="function">
    <text evidence="8">Catalyzes the ATP-dependent amidation of the two carboxylate groups at positions a and c of cobyrinate, using either L-glutamine or ammonia as the nitrogen source.</text>
</comment>
<dbReference type="EC" id="6.3.5.11" evidence="8"/>
<feature type="site" description="Increases nucleophilicity of active site Cys" evidence="8">
    <location>
        <position position="437"/>
    </location>
</feature>
<dbReference type="Pfam" id="PF01656">
    <property type="entry name" value="CbiA"/>
    <property type="match status" value="1"/>
</dbReference>
<evidence type="ECO:0000256" key="6">
    <source>
        <dbReference type="ARBA" id="ARBA00022842"/>
    </source>
</evidence>
<feature type="domain" description="CobB/CobQ-like glutamine amidotransferase" evidence="10">
    <location>
        <begin position="251"/>
        <end position="443"/>
    </location>
</feature>
<feature type="domain" description="CobQ/CobB/MinD/ParA nucleotide binding" evidence="9">
    <location>
        <begin position="9"/>
        <end position="186"/>
    </location>
</feature>
<keyword evidence="6 8" id="KW-0460">Magnesium</keyword>
<dbReference type="NCBIfam" id="TIGR00379">
    <property type="entry name" value="cobB"/>
    <property type="match status" value="1"/>
</dbReference>
<keyword evidence="2 8" id="KW-0169">Cobalamin biosynthesis</keyword>
<dbReference type="RefSeq" id="WP_015750708.1">
    <property type="nucleotide sequence ID" value="NC_013223.1"/>
</dbReference>
<dbReference type="UniPathway" id="UPA00148">
    <property type="reaction ID" value="UER00231"/>
</dbReference>
<dbReference type="InterPro" id="IPR029062">
    <property type="entry name" value="Class_I_gatase-like"/>
</dbReference>
<dbReference type="Gene3D" id="3.40.50.300">
    <property type="entry name" value="P-loop containing nucleotide triphosphate hydrolases"/>
    <property type="match status" value="1"/>
</dbReference>
<dbReference type="InterPro" id="IPR011698">
    <property type="entry name" value="GATase_3"/>
</dbReference>
<comment type="cofactor">
    <cofactor evidence="1 8">
        <name>Mg(2+)</name>
        <dbReference type="ChEBI" id="CHEBI:18420"/>
    </cofactor>
</comment>
<dbReference type="GO" id="GO:0042242">
    <property type="term" value="F:cobyrinic acid a,c-diamide synthase activity"/>
    <property type="evidence" value="ECO:0007669"/>
    <property type="project" value="UniProtKB-UniRule"/>
</dbReference>
<dbReference type="SUPFAM" id="SSF52540">
    <property type="entry name" value="P-loop containing nucleoside triphosphate hydrolases"/>
    <property type="match status" value="1"/>
</dbReference>
<protein>
    <recommendedName>
        <fullName evidence="8">Cobyrinate a,c-diamide synthase</fullName>
        <ecNumber evidence="8">6.3.5.11</ecNumber>
    </recommendedName>
    <alternativeName>
        <fullName evidence="8">Cobyrinic acid a,c-diamide synthetase</fullName>
    </alternativeName>
</protein>
<comment type="domain">
    <text evidence="8">Comprises of two domains. The C-terminal domain contains the binding site for glutamine and catalyzes the hydrolysis of this substrate to glutamate and ammonia. The N-terminal domain is anticipated to bind ATP and cobyrinate and catalyzes the ultimate synthesis of the diamide product. The ammonia produced via the glutaminase domain is probably translocated to the adjacent domain via a molecular tunnel, where it reacts with an activated intermediate.</text>
</comment>
<dbReference type="GO" id="GO:0009236">
    <property type="term" value="P:cobalamin biosynthetic process"/>
    <property type="evidence" value="ECO:0007669"/>
    <property type="project" value="UniProtKB-UniRule"/>
</dbReference>
<keyword evidence="7 8" id="KW-0315">Glutamine amidotransferase</keyword>
<comment type="catalytic activity">
    <reaction evidence="8">
        <text>cob(II)yrinate + 2 L-glutamine + 2 ATP + 2 H2O = cob(II)yrinate a,c diamide + 2 L-glutamate + 2 ADP + 2 phosphate + 2 H(+)</text>
        <dbReference type="Rhea" id="RHEA:26289"/>
        <dbReference type="ChEBI" id="CHEBI:15377"/>
        <dbReference type="ChEBI" id="CHEBI:15378"/>
        <dbReference type="ChEBI" id="CHEBI:29985"/>
        <dbReference type="ChEBI" id="CHEBI:30616"/>
        <dbReference type="ChEBI" id="CHEBI:43474"/>
        <dbReference type="ChEBI" id="CHEBI:58359"/>
        <dbReference type="ChEBI" id="CHEBI:58537"/>
        <dbReference type="ChEBI" id="CHEBI:58894"/>
        <dbReference type="ChEBI" id="CHEBI:456216"/>
        <dbReference type="EC" id="6.3.5.11"/>
    </reaction>
</comment>
<evidence type="ECO:0000256" key="2">
    <source>
        <dbReference type="ARBA" id="ARBA00022573"/>
    </source>
</evidence>
<keyword evidence="4 8" id="KW-0547">Nucleotide-binding</keyword>
<evidence type="ECO:0000313" key="11">
    <source>
        <dbReference type="EMBL" id="ACV67549.1"/>
    </source>
</evidence>
<accession>C8WZS4</accession>
<gene>
    <name evidence="8" type="primary">cbiA</name>
    <name evidence="11" type="ordered locus">Dret_0247</name>
</gene>
<evidence type="ECO:0000313" key="12">
    <source>
        <dbReference type="Proteomes" id="UP000001052"/>
    </source>
</evidence>
<evidence type="ECO:0000256" key="7">
    <source>
        <dbReference type="ARBA" id="ARBA00022962"/>
    </source>
</evidence>
<evidence type="ECO:0000256" key="5">
    <source>
        <dbReference type="ARBA" id="ARBA00022840"/>
    </source>
</evidence>
<dbReference type="CDD" id="cd03130">
    <property type="entry name" value="GATase1_CobB"/>
    <property type="match status" value="1"/>
</dbReference>
<dbReference type="HAMAP" id="MF_00027">
    <property type="entry name" value="CobB_CbiA"/>
    <property type="match status" value="1"/>
</dbReference>
<evidence type="ECO:0000256" key="4">
    <source>
        <dbReference type="ARBA" id="ARBA00022741"/>
    </source>
</evidence>
<evidence type="ECO:0000259" key="9">
    <source>
        <dbReference type="Pfam" id="PF01656"/>
    </source>
</evidence>
<dbReference type="InterPro" id="IPR004484">
    <property type="entry name" value="CbiA/CobB_synth"/>
</dbReference>
<dbReference type="SUPFAM" id="SSF52317">
    <property type="entry name" value="Class I glutamine amidotransferase-like"/>
    <property type="match status" value="1"/>
</dbReference>
<evidence type="ECO:0000259" key="10">
    <source>
        <dbReference type="Pfam" id="PF07685"/>
    </source>
</evidence>
<evidence type="ECO:0000256" key="1">
    <source>
        <dbReference type="ARBA" id="ARBA00001946"/>
    </source>
</evidence>
<sequence>MSLHMPRLILAGLSGGSGKTILTLGLCRHFAQNGFVVKPFKKGPDYIDASWMALAANRSASNLDPFLMDASLIRSLFADASQGADMAVIEGNRGLFDGKDIEGSCSTAELAKTLRAPVILVVDCTKMTRTTAALVQGCHDFDPEVFLAGVVLNRTAGQRHRRIARESVERYTDVPVLGTLPKLRENPIPERHMGLVSDQEYEADGPLEELGRTIADWVDVERIRDIASSTPELPVDTGVLWPEAVTRETVRIGVVRDAALWFYYQENIKALEHAGAEIVHISLLDDADWPELHGLYLGGGFPETLAPRLSAQEGIRQRVGDLARSGLPIYAECGGLMYLCQELAYEGTVYPMAGLFPVRAEMGRKPQGHGYTKARVVLPNPYHPQGAEIPGHEFHYSQCHTLRGETPPLAFFMERGCGIQEGFDGFVFQNTLACYTHLHALSSPHWAPNFVSAALAYKTSLHG</sequence>
<comment type="similarity">
    <text evidence="8">Belongs to the CobB/CbiA family.</text>
</comment>
<evidence type="ECO:0000256" key="8">
    <source>
        <dbReference type="HAMAP-Rule" id="MF_00027"/>
    </source>
</evidence>
<dbReference type="CDD" id="cd05388">
    <property type="entry name" value="CobB_N"/>
    <property type="match status" value="1"/>
</dbReference>
<dbReference type="GO" id="GO:0005524">
    <property type="term" value="F:ATP binding"/>
    <property type="evidence" value="ECO:0007669"/>
    <property type="project" value="UniProtKB-UniRule"/>
</dbReference>
<dbReference type="STRING" id="485915.Dret_0247"/>
<dbReference type="InterPro" id="IPR027417">
    <property type="entry name" value="P-loop_NTPase"/>
</dbReference>
<dbReference type="eggNOG" id="COG1797">
    <property type="taxonomic scope" value="Bacteria"/>
</dbReference>
<keyword evidence="3 8" id="KW-0436">Ligase</keyword>
<keyword evidence="12" id="KW-1185">Reference proteome</keyword>
<feature type="active site" description="Nucleophile" evidence="8">
    <location>
        <position position="333"/>
    </location>
</feature>
<proteinExistence type="inferred from homology"/>
<dbReference type="InterPro" id="IPR002586">
    <property type="entry name" value="CobQ/CobB/MinD/ParA_Nub-bd_dom"/>
</dbReference>
<dbReference type="HOGENOM" id="CLU_022752_2_1_7"/>
<organism evidence="11 12">
    <name type="scientific">Desulfohalobium retbaense (strain ATCC 49708 / DSM 5692 / JCM 16813 / HR100)</name>
    <dbReference type="NCBI Taxonomy" id="485915"/>
    <lineage>
        <taxon>Bacteria</taxon>
        <taxon>Pseudomonadati</taxon>
        <taxon>Thermodesulfobacteriota</taxon>
        <taxon>Desulfovibrionia</taxon>
        <taxon>Desulfovibrionales</taxon>
        <taxon>Desulfohalobiaceae</taxon>
        <taxon>Desulfohalobium</taxon>
    </lineage>
</organism>
<reference evidence="12" key="1">
    <citation type="submission" date="2009-09" db="EMBL/GenBank/DDBJ databases">
        <title>The complete chromosome of Desulfohalobium retbaense DSM 5692.</title>
        <authorList>
            <consortium name="US DOE Joint Genome Institute (JGI-PGF)"/>
            <person name="Lucas S."/>
            <person name="Copeland A."/>
            <person name="Lapidus A."/>
            <person name="Glavina del Rio T."/>
            <person name="Dalin E."/>
            <person name="Tice H."/>
            <person name="Bruce D."/>
            <person name="Goodwin L."/>
            <person name="Pitluck S."/>
            <person name="Kyrpides N."/>
            <person name="Mavromatis K."/>
            <person name="Ivanova N."/>
            <person name="Mikhailova N."/>
            <person name="Munk A.C."/>
            <person name="Brettin T."/>
            <person name="Detter J.C."/>
            <person name="Han C."/>
            <person name="Tapia R."/>
            <person name="Larimer F."/>
            <person name="Land M."/>
            <person name="Hauser L."/>
            <person name="Markowitz V."/>
            <person name="Cheng J.-F."/>
            <person name="Hugenholtz P."/>
            <person name="Woyke T."/>
            <person name="Wu D."/>
            <person name="Spring S."/>
            <person name="Klenk H.-P."/>
            <person name="Eisen J.A."/>
        </authorList>
    </citation>
    <scope>NUCLEOTIDE SEQUENCE [LARGE SCALE GENOMIC DNA]</scope>
    <source>
        <strain evidence="12">DSM 5692</strain>
    </source>
</reference>
<dbReference type="AlphaFoldDB" id="C8WZS4"/>
<dbReference type="PROSITE" id="PS51274">
    <property type="entry name" value="GATASE_COBBQ"/>
    <property type="match status" value="1"/>
</dbReference>
<comment type="miscellaneous">
    <text evidence="8">The a and c carboxylates of cobyrinate are activated for nucleophilic attack via formation of a phosphorylated intermediate by ATP. CbiA catalyzes first the amidation of the c-carboxylate, and then that of the a-carboxylate.</text>
</comment>
<comment type="pathway">
    <text evidence="8">Cofactor biosynthesis; adenosylcobalamin biosynthesis; cob(II)yrinate a,c-diamide from sirohydrochlorin (anaerobic route): step 10/10.</text>
</comment>
<dbReference type="EMBL" id="CP001734">
    <property type="protein sequence ID" value="ACV67549.1"/>
    <property type="molecule type" value="Genomic_DNA"/>
</dbReference>
<dbReference type="Proteomes" id="UP000001052">
    <property type="component" value="Chromosome"/>
</dbReference>
<dbReference type="NCBIfam" id="NF002204">
    <property type="entry name" value="PRK01077.1"/>
    <property type="match status" value="1"/>
</dbReference>
<dbReference type="Gene3D" id="3.40.50.880">
    <property type="match status" value="1"/>
</dbReference>
<reference evidence="11 12" key="2">
    <citation type="journal article" date="2010" name="Stand. Genomic Sci.">
        <title>Complete genome sequence of Desulfohalobium retbaense type strain (HR(100)).</title>
        <authorList>
            <person name="Spring S."/>
            <person name="Nolan M."/>
            <person name="Lapidus A."/>
            <person name="Glavina Del Rio T."/>
            <person name="Copeland A."/>
            <person name="Tice H."/>
            <person name="Cheng J.F."/>
            <person name="Lucas S."/>
            <person name="Land M."/>
            <person name="Chen F."/>
            <person name="Bruce D."/>
            <person name="Goodwin L."/>
            <person name="Pitluck S."/>
            <person name="Ivanova N."/>
            <person name="Mavromatis K."/>
            <person name="Mikhailova N."/>
            <person name="Pati A."/>
            <person name="Chen A."/>
            <person name="Palaniappan K."/>
            <person name="Hauser L."/>
            <person name="Chang Y.J."/>
            <person name="Jeffries C.D."/>
            <person name="Munk C."/>
            <person name="Kiss H."/>
            <person name="Chain P."/>
            <person name="Han C."/>
            <person name="Brettin T."/>
            <person name="Detter J.C."/>
            <person name="Schuler E."/>
            <person name="Goker M."/>
            <person name="Rohde M."/>
            <person name="Bristow J."/>
            <person name="Eisen J.A."/>
            <person name="Markowitz V."/>
            <person name="Hugenholtz P."/>
            <person name="Kyrpides N.C."/>
            <person name="Klenk H.P."/>
        </authorList>
    </citation>
    <scope>NUCLEOTIDE SEQUENCE [LARGE SCALE GENOMIC DNA]</scope>
    <source>
        <strain evidence="11 12">DSM 5692</strain>
    </source>
</reference>
<keyword evidence="5 8" id="KW-0067">ATP-binding</keyword>
<dbReference type="PANTHER" id="PTHR43873">
    <property type="entry name" value="COBYRINATE A,C-DIAMIDE SYNTHASE"/>
    <property type="match status" value="1"/>
</dbReference>
<dbReference type="PANTHER" id="PTHR43873:SF1">
    <property type="entry name" value="COBYRINATE A,C-DIAMIDE SYNTHASE"/>
    <property type="match status" value="1"/>
</dbReference>
<dbReference type="Pfam" id="PF07685">
    <property type="entry name" value="GATase_3"/>
    <property type="match status" value="1"/>
</dbReference>
<name>C8WZS4_DESRD</name>
<dbReference type="KEGG" id="drt:Dret_0247"/>
<evidence type="ECO:0000256" key="3">
    <source>
        <dbReference type="ARBA" id="ARBA00022598"/>
    </source>
</evidence>